<name>A0A8S5LPT9_9CAUD</name>
<sequence length="58" mass="6471">MDYSKMSMDNLRELIAWADDRAAYRRACGTISGTAYAEDETAVRAALAEINRRTRATA</sequence>
<accession>A0A8S5LPT9</accession>
<protein>
    <submittedName>
        <fullName evidence="1">Uncharacterized protein</fullName>
    </submittedName>
</protein>
<dbReference type="EMBL" id="BK015888">
    <property type="protein sequence ID" value="DAD71904.1"/>
    <property type="molecule type" value="Genomic_DNA"/>
</dbReference>
<evidence type="ECO:0000313" key="1">
    <source>
        <dbReference type="EMBL" id="DAD71904.1"/>
    </source>
</evidence>
<organism evidence="1">
    <name type="scientific">Siphoviridae sp. ctoiW10</name>
    <dbReference type="NCBI Taxonomy" id="2827592"/>
    <lineage>
        <taxon>Viruses</taxon>
        <taxon>Duplodnaviria</taxon>
        <taxon>Heunggongvirae</taxon>
        <taxon>Uroviricota</taxon>
        <taxon>Caudoviricetes</taxon>
    </lineage>
</organism>
<proteinExistence type="predicted"/>
<reference evidence="1" key="1">
    <citation type="journal article" date="2021" name="Proc. Natl. Acad. Sci. U.S.A.">
        <title>A Catalog of Tens of Thousands of Viruses from Human Metagenomes Reveals Hidden Associations with Chronic Diseases.</title>
        <authorList>
            <person name="Tisza M.J."/>
            <person name="Buck C.B."/>
        </authorList>
    </citation>
    <scope>NUCLEOTIDE SEQUENCE</scope>
    <source>
        <strain evidence="1">CtoiW10</strain>
    </source>
</reference>